<dbReference type="RefSeq" id="WP_205356114.1">
    <property type="nucleotide sequence ID" value="NZ_JADKYB010000003.1"/>
</dbReference>
<sequence>MRTHARTRVEGSSTTPPTSGGRPVRHGPVLFITCLALGAVVSAMASLNVALPDLARDTHAGQTQLAWVVDAYSLAFASLLLPAGALGDRFGRRRLLLIGLVVFAAGSVLAVLTRNPDQLIGLRGLLGVGAAMVMPATLSTITSTFPREQRTRAVSVWTAVAAAGAVVGVLCTGLLLQEWSWRSAFLLNVVLGGVAAVGTLMFVPESAERDRPRLDVVGAVIAVVGLLALVHSVIEAPTRGWTDPLTLGGIALGLLVLAGFTLWELRREHPLLDPRLFRNRRFAAGSVSVTLQFLVFFGFIFVAMQYLQLVRGDSPLTAAVGVLPLAAALVPATRLTPRLVGRVGVRRPWVAGLVLVAAGMAVLSRLAADSSYGLVVAGLLPLGAGMGLAMTPATTEITDALPKALQNVGSAMNDLSRELGGALGIAILGSVLSAGYHDHLHLPPGLPPKAEGAARASLAGAEAVGGSAAAQSARSAFVDGLHLAFSTGAGVALLAALAVALLLRGAAPARRAGEDEDTARPEPARRPSAVADPAPFTE</sequence>
<dbReference type="PROSITE" id="PS50850">
    <property type="entry name" value="MFS"/>
    <property type="match status" value="1"/>
</dbReference>
<dbReference type="Gene3D" id="1.20.1720.10">
    <property type="entry name" value="Multidrug resistance protein D"/>
    <property type="match status" value="1"/>
</dbReference>
<dbReference type="Proteomes" id="UP000749040">
    <property type="component" value="Unassembled WGS sequence"/>
</dbReference>
<evidence type="ECO:0000256" key="4">
    <source>
        <dbReference type="ARBA" id="ARBA00023136"/>
    </source>
</evidence>
<feature type="transmembrane region" description="Helical" evidence="7">
    <location>
        <begin position="246"/>
        <end position="263"/>
    </location>
</feature>
<keyword evidence="4 7" id="KW-0472">Membrane</keyword>
<dbReference type="EMBL" id="JADKYB010000003">
    <property type="protein sequence ID" value="MBM9504247.1"/>
    <property type="molecule type" value="Genomic_DNA"/>
</dbReference>
<feature type="transmembrane region" description="Helical" evidence="7">
    <location>
        <begin position="316"/>
        <end position="336"/>
    </location>
</feature>
<feature type="transmembrane region" description="Helical" evidence="7">
    <location>
        <begin position="29"/>
        <end position="51"/>
    </location>
</feature>
<evidence type="ECO:0000256" key="2">
    <source>
        <dbReference type="ARBA" id="ARBA00022692"/>
    </source>
</evidence>
<keyword evidence="3 7" id="KW-1133">Transmembrane helix</keyword>
<dbReference type="PANTHER" id="PTHR42718">
    <property type="entry name" value="MAJOR FACILITATOR SUPERFAMILY MULTIDRUG TRANSPORTER MFSC"/>
    <property type="match status" value="1"/>
</dbReference>
<feature type="transmembrane region" description="Helical" evidence="7">
    <location>
        <begin position="283"/>
        <end position="304"/>
    </location>
</feature>
<evidence type="ECO:0000259" key="8">
    <source>
        <dbReference type="PROSITE" id="PS50850"/>
    </source>
</evidence>
<keyword evidence="2 7" id="KW-0812">Transmembrane</keyword>
<evidence type="ECO:0000256" key="3">
    <source>
        <dbReference type="ARBA" id="ARBA00022989"/>
    </source>
</evidence>
<feature type="domain" description="Major facilitator superfamily (MFS) profile" evidence="8">
    <location>
        <begin position="29"/>
        <end position="507"/>
    </location>
</feature>
<dbReference type="InterPro" id="IPR011701">
    <property type="entry name" value="MFS"/>
</dbReference>
<comment type="subcellular location">
    <subcellularLocation>
        <location evidence="1">Cell membrane</location>
        <topology evidence="1">Multi-pass membrane protein</topology>
    </subcellularLocation>
</comment>
<dbReference type="CDD" id="cd17321">
    <property type="entry name" value="MFS_MMR_MDR_like"/>
    <property type="match status" value="1"/>
</dbReference>
<evidence type="ECO:0000256" key="5">
    <source>
        <dbReference type="ARBA" id="ARBA00023251"/>
    </source>
</evidence>
<feature type="region of interest" description="Disordered" evidence="6">
    <location>
        <begin position="1"/>
        <end position="22"/>
    </location>
</feature>
<evidence type="ECO:0000256" key="6">
    <source>
        <dbReference type="SAM" id="MobiDB-lite"/>
    </source>
</evidence>
<keyword evidence="5" id="KW-0046">Antibiotic resistance</keyword>
<reference evidence="9 10" key="1">
    <citation type="submission" date="2021-01" db="EMBL/GenBank/DDBJ databases">
        <title>Streptomyces acididurans sp. nov., isolated from a peat swamp forest soil.</title>
        <authorList>
            <person name="Chantavorakit T."/>
            <person name="Duangmal K."/>
        </authorList>
    </citation>
    <scope>NUCLEOTIDE SEQUENCE [LARGE SCALE GENOMIC DNA]</scope>
    <source>
        <strain evidence="9 10">KK5PA1</strain>
    </source>
</reference>
<feature type="transmembrane region" description="Helical" evidence="7">
    <location>
        <begin position="214"/>
        <end position="234"/>
    </location>
</feature>
<feature type="transmembrane region" description="Helical" evidence="7">
    <location>
        <begin position="153"/>
        <end position="175"/>
    </location>
</feature>
<feature type="region of interest" description="Disordered" evidence="6">
    <location>
        <begin position="508"/>
        <end position="538"/>
    </location>
</feature>
<comment type="caution">
    <text evidence="9">The sequence shown here is derived from an EMBL/GenBank/DDBJ whole genome shotgun (WGS) entry which is preliminary data.</text>
</comment>
<gene>
    <name evidence="9" type="ORF">ITX44_06810</name>
</gene>
<dbReference type="Gene3D" id="1.20.1250.20">
    <property type="entry name" value="MFS general substrate transporter like domains"/>
    <property type="match status" value="1"/>
</dbReference>
<feature type="transmembrane region" description="Helical" evidence="7">
    <location>
        <begin position="483"/>
        <end position="503"/>
    </location>
</feature>
<protein>
    <submittedName>
        <fullName evidence="9">MFS transporter</fullName>
    </submittedName>
</protein>
<dbReference type="PANTHER" id="PTHR42718:SF42">
    <property type="entry name" value="EXPORT PROTEIN"/>
    <property type="match status" value="1"/>
</dbReference>
<evidence type="ECO:0000256" key="7">
    <source>
        <dbReference type="SAM" id="Phobius"/>
    </source>
</evidence>
<evidence type="ECO:0000313" key="9">
    <source>
        <dbReference type="EMBL" id="MBM9504247.1"/>
    </source>
</evidence>
<feature type="transmembrane region" description="Helical" evidence="7">
    <location>
        <begin position="374"/>
        <end position="398"/>
    </location>
</feature>
<feature type="transmembrane region" description="Helical" evidence="7">
    <location>
        <begin position="348"/>
        <end position="368"/>
    </location>
</feature>
<dbReference type="Pfam" id="PF07690">
    <property type="entry name" value="MFS_1"/>
    <property type="match status" value="1"/>
</dbReference>
<feature type="transmembrane region" description="Helical" evidence="7">
    <location>
        <begin position="181"/>
        <end position="202"/>
    </location>
</feature>
<accession>A0ABS2TN50</accession>
<feature type="transmembrane region" description="Helical" evidence="7">
    <location>
        <begin position="119"/>
        <end position="141"/>
    </location>
</feature>
<organism evidence="9 10">
    <name type="scientific">Actinacidiphila acididurans</name>
    <dbReference type="NCBI Taxonomy" id="2784346"/>
    <lineage>
        <taxon>Bacteria</taxon>
        <taxon>Bacillati</taxon>
        <taxon>Actinomycetota</taxon>
        <taxon>Actinomycetes</taxon>
        <taxon>Kitasatosporales</taxon>
        <taxon>Streptomycetaceae</taxon>
        <taxon>Actinacidiphila</taxon>
    </lineage>
</organism>
<dbReference type="InterPro" id="IPR020846">
    <property type="entry name" value="MFS_dom"/>
</dbReference>
<feature type="transmembrane region" description="Helical" evidence="7">
    <location>
        <begin position="95"/>
        <end position="113"/>
    </location>
</feature>
<name>A0ABS2TN50_9ACTN</name>
<feature type="transmembrane region" description="Helical" evidence="7">
    <location>
        <begin position="419"/>
        <end position="437"/>
    </location>
</feature>
<dbReference type="InterPro" id="IPR036259">
    <property type="entry name" value="MFS_trans_sf"/>
</dbReference>
<dbReference type="SUPFAM" id="SSF103473">
    <property type="entry name" value="MFS general substrate transporter"/>
    <property type="match status" value="1"/>
</dbReference>
<evidence type="ECO:0000313" key="10">
    <source>
        <dbReference type="Proteomes" id="UP000749040"/>
    </source>
</evidence>
<dbReference type="PRINTS" id="PR01036">
    <property type="entry name" value="TCRTETB"/>
</dbReference>
<feature type="transmembrane region" description="Helical" evidence="7">
    <location>
        <begin position="63"/>
        <end position="83"/>
    </location>
</feature>
<keyword evidence="10" id="KW-1185">Reference proteome</keyword>
<evidence type="ECO:0000256" key="1">
    <source>
        <dbReference type="ARBA" id="ARBA00004651"/>
    </source>
</evidence>
<proteinExistence type="predicted"/>